<protein>
    <submittedName>
        <fullName evidence="2">Uncharacterized protein</fullName>
    </submittedName>
</protein>
<dbReference type="Proteomes" id="UP000295023">
    <property type="component" value="Unassembled WGS sequence"/>
</dbReference>
<comment type="caution">
    <text evidence="2">The sequence shown here is derived from an EMBL/GenBank/DDBJ whole genome shotgun (WGS) entry which is preliminary data.</text>
</comment>
<organism evidence="2 3">
    <name type="scientific">Roseicella aquatilis</name>
    <dbReference type="NCBI Taxonomy" id="2527868"/>
    <lineage>
        <taxon>Bacteria</taxon>
        <taxon>Pseudomonadati</taxon>
        <taxon>Pseudomonadota</taxon>
        <taxon>Alphaproteobacteria</taxon>
        <taxon>Acetobacterales</taxon>
        <taxon>Roseomonadaceae</taxon>
        <taxon>Roseicella</taxon>
    </lineage>
</organism>
<evidence type="ECO:0000313" key="3">
    <source>
        <dbReference type="Proteomes" id="UP000295023"/>
    </source>
</evidence>
<keyword evidence="1" id="KW-0812">Transmembrane</keyword>
<feature type="transmembrane region" description="Helical" evidence="1">
    <location>
        <begin position="126"/>
        <end position="146"/>
    </location>
</feature>
<reference evidence="2 3" key="1">
    <citation type="submission" date="2019-03" db="EMBL/GenBank/DDBJ databases">
        <title>Paracraurococcus aquatilis NE82 genome sequence.</title>
        <authorList>
            <person name="Zhao Y."/>
            <person name="Du Z."/>
        </authorList>
    </citation>
    <scope>NUCLEOTIDE SEQUENCE [LARGE SCALE GENOMIC DNA]</scope>
    <source>
        <strain evidence="2 3">NE82</strain>
    </source>
</reference>
<dbReference type="EMBL" id="SKBM01000004">
    <property type="protein sequence ID" value="TCZ64794.1"/>
    <property type="molecule type" value="Genomic_DNA"/>
</dbReference>
<feature type="transmembrane region" description="Helical" evidence="1">
    <location>
        <begin position="79"/>
        <end position="97"/>
    </location>
</feature>
<dbReference type="AlphaFoldDB" id="A0A4R4DUK8"/>
<proteinExistence type="predicted"/>
<keyword evidence="1" id="KW-0472">Membrane</keyword>
<feature type="transmembrane region" description="Helical" evidence="1">
    <location>
        <begin position="45"/>
        <end position="67"/>
    </location>
</feature>
<evidence type="ECO:0000313" key="2">
    <source>
        <dbReference type="EMBL" id="TCZ64794.1"/>
    </source>
</evidence>
<name>A0A4R4DUK8_9PROT</name>
<gene>
    <name evidence="2" type="ORF">EXY23_05285</name>
</gene>
<evidence type="ECO:0000256" key="1">
    <source>
        <dbReference type="SAM" id="Phobius"/>
    </source>
</evidence>
<sequence length="162" mass="17048">MPLLRAIRAASLFLAFAASLLQAVLWLHAMPLVVAQAIGLGDETFGFRLLALLGYLIAAGLGGLLGWWCLVALDEPVRIVQRALGVALLLSALILLAPDPPADPAAAPAILGLAYWPTRPRAFLDWAFGPTGAWLLLAQPLLLGLARLTLHAGPAVTPPEAR</sequence>
<keyword evidence="3" id="KW-1185">Reference proteome</keyword>
<accession>A0A4R4DUK8</accession>
<dbReference type="RefSeq" id="WP_132285340.1">
    <property type="nucleotide sequence ID" value="NZ_SKBM01000004.1"/>
</dbReference>
<keyword evidence="1" id="KW-1133">Transmembrane helix</keyword>